<proteinExistence type="predicted"/>
<evidence type="ECO:0000313" key="5">
    <source>
        <dbReference type="Proteomes" id="UP000516305"/>
    </source>
</evidence>
<sequence length="278" mass="31831">MTTEYRELTIEDVTSAFSDKGRRTGAKLQSQQNETAETKTEGSEAKPSDFSNFLHAEGKPIDENEGINTSDKSDPKDGPDAKSRRSARLVTSLINLFVSLSCQAYSGMPNRDMFKFDPEEKTEVEDAFAEYFETIDGDISPGWMVIIVLAMILLPKAYEAHKYRQINRKSAANRKQREKEETDIEEAHVLEEVDEHTIVDLEEKMHEWNREANEKGAPILFRVDPVPTGLCKYHWYFEDRQISATRGDYADQNAALSWARQMSIYSKKGMNKDWITNL</sequence>
<dbReference type="AlphaFoldDB" id="A0A7H0VB50"/>
<keyword evidence="2" id="KW-0812">Transmembrane</keyword>
<feature type="transmembrane region" description="Helical" evidence="2">
    <location>
        <begin position="89"/>
        <end position="108"/>
    </location>
</feature>
<dbReference type="KEGG" id="chyd:H4K34_11220"/>
<dbReference type="Proteomes" id="UP000516305">
    <property type="component" value="Chromosome"/>
</dbReference>
<keyword evidence="2" id="KW-1133">Transmembrane helix</keyword>
<feature type="compositionally biased region" description="Basic and acidic residues" evidence="1">
    <location>
        <begin position="36"/>
        <end position="47"/>
    </location>
</feature>
<protein>
    <submittedName>
        <fullName evidence="3">Uncharacterized protein</fullName>
    </submittedName>
</protein>
<dbReference type="RefSeq" id="WP_210757517.1">
    <property type="nucleotide sequence ID" value="NZ_CP060139.1"/>
</dbReference>
<keyword evidence="5" id="KW-1185">Reference proteome</keyword>
<evidence type="ECO:0000313" key="4">
    <source>
        <dbReference type="EMBL" id="QNR22991.1"/>
    </source>
</evidence>
<dbReference type="KEGG" id="chyd:H4K34_11435"/>
<keyword evidence="2" id="KW-0472">Membrane</keyword>
<dbReference type="EMBL" id="CP060139">
    <property type="protein sequence ID" value="QNR22948.1"/>
    <property type="molecule type" value="Genomic_DNA"/>
</dbReference>
<evidence type="ECO:0000256" key="1">
    <source>
        <dbReference type="SAM" id="MobiDB-lite"/>
    </source>
</evidence>
<accession>A0A7H0VB50</accession>
<organism evidence="3 5">
    <name type="scientific">Croceimicrobium hydrocarbonivorans</name>
    <dbReference type="NCBI Taxonomy" id="2761580"/>
    <lineage>
        <taxon>Bacteria</taxon>
        <taxon>Pseudomonadati</taxon>
        <taxon>Bacteroidota</taxon>
        <taxon>Flavobacteriia</taxon>
        <taxon>Flavobacteriales</taxon>
        <taxon>Owenweeksiaceae</taxon>
        <taxon>Croceimicrobium</taxon>
    </lineage>
</organism>
<gene>
    <name evidence="3" type="ORF">H4K34_11220</name>
    <name evidence="4" type="ORF">H4K34_11435</name>
</gene>
<evidence type="ECO:0000313" key="3">
    <source>
        <dbReference type="EMBL" id="QNR22948.1"/>
    </source>
</evidence>
<name>A0A7H0VB50_9FLAO</name>
<feature type="region of interest" description="Disordered" evidence="1">
    <location>
        <begin position="1"/>
        <end position="85"/>
    </location>
</feature>
<dbReference type="EMBL" id="CP060139">
    <property type="protein sequence ID" value="QNR22991.1"/>
    <property type="molecule type" value="Genomic_DNA"/>
</dbReference>
<feature type="transmembrane region" description="Helical" evidence="2">
    <location>
        <begin position="140"/>
        <end position="158"/>
    </location>
</feature>
<feature type="compositionally biased region" description="Basic and acidic residues" evidence="1">
    <location>
        <begin position="71"/>
        <end position="83"/>
    </location>
</feature>
<evidence type="ECO:0000256" key="2">
    <source>
        <dbReference type="SAM" id="Phobius"/>
    </source>
</evidence>
<reference evidence="3 5" key="1">
    <citation type="submission" date="2020-08" db="EMBL/GenBank/DDBJ databases">
        <title>Croceimicrobium hydrocarbonivorans gen. nov., sp. nov., a novel marine bacterium isolated from a bacterial consortium that degrades polyethylene terephthalate.</title>
        <authorList>
            <person name="Liu R."/>
        </authorList>
    </citation>
    <scope>NUCLEOTIDE SEQUENCE [LARGE SCALE GENOMIC DNA]</scope>
    <source>
        <strain evidence="3 5">A20-9</strain>
    </source>
</reference>